<reference evidence="14" key="1">
    <citation type="submission" date="2020-11" db="EMBL/GenBank/DDBJ databases">
        <authorList>
            <person name="Tran Van P."/>
        </authorList>
    </citation>
    <scope>NUCLEOTIDE SEQUENCE</scope>
</reference>
<evidence type="ECO:0000256" key="2">
    <source>
        <dbReference type="ARBA" id="ARBA00009866"/>
    </source>
</evidence>
<dbReference type="GO" id="GO:0019894">
    <property type="term" value="F:kinesin binding"/>
    <property type="evidence" value="ECO:0007669"/>
    <property type="project" value="TreeGrafter"/>
</dbReference>
<organism evidence="14">
    <name type="scientific">Timema shepardi</name>
    <name type="common">Walking stick</name>
    <dbReference type="NCBI Taxonomy" id="629360"/>
    <lineage>
        <taxon>Eukaryota</taxon>
        <taxon>Metazoa</taxon>
        <taxon>Ecdysozoa</taxon>
        <taxon>Arthropoda</taxon>
        <taxon>Hexapoda</taxon>
        <taxon>Insecta</taxon>
        <taxon>Pterygota</taxon>
        <taxon>Neoptera</taxon>
        <taxon>Polyneoptera</taxon>
        <taxon>Phasmatodea</taxon>
        <taxon>Timematodea</taxon>
        <taxon>Timematoidea</taxon>
        <taxon>Timematidae</taxon>
        <taxon>Timema</taxon>
    </lineage>
</organism>
<keyword evidence="5 10" id="KW-0175">Coiled coil</keyword>
<comment type="subcellular location">
    <subcellularLocation>
        <location evidence="1">Cytoplasm</location>
        <location evidence="1">Perinuclear region</location>
    </subcellularLocation>
</comment>
<dbReference type="FunFam" id="1.20.5.1000:FF:000001">
    <property type="entry name" value="C-Jun-amino-terminal kinase-interacting protein 3 isoform X2"/>
    <property type="match status" value="1"/>
</dbReference>
<evidence type="ECO:0000256" key="8">
    <source>
        <dbReference type="ARBA" id="ARBA00069747"/>
    </source>
</evidence>
<evidence type="ECO:0000256" key="11">
    <source>
        <dbReference type="SAM" id="MobiDB-lite"/>
    </source>
</evidence>
<sequence>MQMMEMEQETVYGTHEDSHVVMSEKVQSLAGSIYQEFEKMIGKYDEDVVKDLMPLVVNVLECLDLSYTENQEHEVELELLREDNEQLVTQYEREKQLRKTVEQKLLELEDAAEDERKDLIGKIESLESIVRMLELKGKNSCDHGNVLSYYLYSFHCVCDKQIPLRHVLVRAMQYNRDVFHSVYRLEEKEQDQKREYAKLHERYTELFKTHMDYMERTKILMGSAEHLEGASRRIPSMNIPQMSRSSGPVSFGFTSLEANMRSMTSAGDFAGPVSPPDSNHSNTSLRNELQSHIDVIAPYTKLPMDSLSAVEDYLDTSVLTLTGGAWVDSLSPSTKDSTPELEDVEDIPVTIVSPIGRTKTKKEQRSGNTLYQELSFQDAEALGEMDDGADITGQVYTSLLSCPTPWLGLSTELRVLCCNPGMVDGFVCMSRPADSDDESHPSKTMVHAGMGKEVENLILENNELLATKNALNIVKDDLIVKVDELTRNVLLCVGSDQEILREEIRSLQTMKTRLLEKIRDLEEEVKRVKEEAEKSSKATKSDDEEDVPMAQRKRFTRVEMARVLMERNQYKERFMELQEAVRWTEMIRASRNDSSIDQKNEKSIWKFNLFSSPVRPQHKHNPQLRLRYSAPTQQVSPALDTMKKRSLSDRKRGLDFLDTELSSEKTLQRRATERREQYRHVQAHVRKDDGRLQAYGWSLPAGKVAAPQSSSNAPARMSASTSSVPVPVPIYCRPLAEKERTTKMQLLEGEKICREGEELEQNLSSLVWICTSTHSSSKVSVIHANTPGDILDSFNVCTSHVLCIASVPVHPPSRLCLKELLATSTDQRCQTCHILCEIGAKEIDYLGLDEPNNKEATELEEQEHGSLKDAESEKDNEENREEGDGDVQPDIGKITFVSCVTGSEAPEPVGKGWCPTDDDRKVTFVSCVTGSEAPEPVGKGWCPVTIPMIVHHVPCVRLDCRRQQDSENESAEATPTLRLVKEVSGVVKDGLSQVPKENDVAYEEMEKMSSVLATMWLGSQSGKMYVHSAVSQWRRCLHSVKLNDSILNIVHIQGRVFTALANGTVAIFRRGADGQWDLGSYHLVDLGNPQHSIRCMVAVHSQVWCGYRNQIHKTFVAHPRKESQVRQMAWLGDGVWVSIRLDSTLRLYHAHTYQHLQDVDIEPYVSKMLGTGKLGFSFVRITALLISSSRLWIGTGNGVIISVPLSEKVKEGFGNQINVCRDQGLNPGPPAQKSDTLPLDHQVTNYVIIRVHKPPSAEESAGGRPGATSAHRVPGGVVRVYADNSAKITPGSFIPYCSMAQAQLSFHGHRDAVKFFVAVPGSQSLSAANPAPIIENLNEHTTEDDKPPAMLVMSGGEGYIDFRTGDGEEEGEGGTEQDDTASHESANPVVDPDQKFDLSHLIIWEMTMQG</sequence>
<feature type="coiled-coil region" evidence="10">
    <location>
        <begin position="70"/>
        <end position="129"/>
    </location>
</feature>
<feature type="region of interest" description="Disordered" evidence="11">
    <location>
        <begin position="857"/>
        <end position="890"/>
    </location>
</feature>
<feature type="region of interest" description="Disordered" evidence="11">
    <location>
        <begin position="1362"/>
        <end position="1392"/>
    </location>
</feature>
<dbReference type="PROSITE" id="PS51776">
    <property type="entry name" value="RH1"/>
    <property type="match status" value="1"/>
</dbReference>
<dbReference type="InterPro" id="IPR032486">
    <property type="entry name" value="JIP_LZII"/>
</dbReference>
<dbReference type="GO" id="GO:0005078">
    <property type="term" value="F:MAP-kinase scaffold activity"/>
    <property type="evidence" value="ECO:0007669"/>
    <property type="project" value="InterPro"/>
</dbReference>
<dbReference type="Pfam" id="PF19056">
    <property type="entry name" value="WD40_2"/>
    <property type="match status" value="1"/>
</dbReference>
<dbReference type="Pfam" id="PF09744">
    <property type="entry name" value="RH1"/>
    <property type="match status" value="1"/>
</dbReference>
<feature type="compositionally biased region" description="Acidic residues" evidence="11">
    <location>
        <begin position="1367"/>
        <end position="1379"/>
    </location>
</feature>
<keyword evidence="4" id="KW-0597">Phosphoprotein</keyword>
<dbReference type="InterPro" id="IPR034744">
    <property type="entry name" value="RH2"/>
</dbReference>
<gene>
    <name evidence="14" type="ORF">TSIB3V08_LOCUS4930</name>
</gene>
<feature type="compositionally biased region" description="Acidic residues" evidence="11">
    <location>
        <begin position="874"/>
        <end position="887"/>
    </location>
</feature>
<dbReference type="GO" id="GO:0030159">
    <property type="term" value="F:signaling receptor complex adaptor activity"/>
    <property type="evidence" value="ECO:0007669"/>
    <property type="project" value="TreeGrafter"/>
</dbReference>
<evidence type="ECO:0000256" key="6">
    <source>
        <dbReference type="ARBA" id="ARBA00059054"/>
    </source>
</evidence>
<keyword evidence="3" id="KW-0963">Cytoplasm</keyword>
<feature type="region of interest" description="Disordered" evidence="11">
    <location>
        <begin position="526"/>
        <end position="549"/>
    </location>
</feature>
<evidence type="ECO:0000313" key="14">
    <source>
        <dbReference type="EMBL" id="CAD7260769.1"/>
    </source>
</evidence>
<dbReference type="InterPro" id="IPR039911">
    <property type="entry name" value="JIP3/JIP4"/>
</dbReference>
<evidence type="ECO:0000256" key="10">
    <source>
        <dbReference type="SAM" id="Coils"/>
    </source>
</evidence>
<dbReference type="GO" id="GO:0016192">
    <property type="term" value="P:vesicle-mediated transport"/>
    <property type="evidence" value="ECO:0007669"/>
    <property type="project" value="TreeGrafter"/>
</dbReference>
<name>A0A7R9G020_TIMSH</name>
<feature type="domain" description="RH2" evidence="13">
    <location>
        <begin position="552"/>
        <end position="619"/>
    </location>
</feature>
<dbReference type="PANTHER" id="PTHR13886">
    <property type="entry name" value="JNK/SAPK-ASSOCIATED PROTEIN"/>
    <property type="match status" value="1"/>
</dbReference>
<evidence type="ECO:0000256" key="9">
    <source>
        <dbReference type="ARBA" id="ARBA00082388"/>
    </source>
</evidence>
<dbReference type="FunFam" id="1.20.58.1770:FF:000001">
    <property type="entry name" value="C-Jun-amino-terminal kinase-interacting protein 3 isoform X1"/>
    <property type="match status" value="1"/>
</dbReference>
<comment type="function">
    <text evidence="6">The JNK-interacting protein (JIP) group of scaffold proteins selectively mediates JNK-signaling by aggregating specific components of the MAPK cascade to form a functional JNK signaling module. May function as a regulator of vesicle transport, through interactions with the JNK-signaling components and motor proteins. Syd is required for efficient kinesin-I mediated axonal transport.</text>
</comment>
<dbReference type="PROSITE" id="PS51777">
    <property type="entry name" value="RH2"/>
    <property type="match status" value="1"/>
</dbReference>
<dbReference type="GO" id="GO:0048471">
    <property type="term" value="C:perinuclear region of cytoplasm"/>
    <property type="evidence" value="ECO:0007669"/>
    <property type="project" value="UniProtKB-SubCell"/>
</dbReference>
<dbReference type="PANTHER" id="PTHR13886:SF4">
    <property type="entry name" value="JNK-INTERACTING PROTEIN 3"/>
    <property type="match status" value="1"/>
</dbReference>
<dbReference type="Gene3D" id="1.20.5.1000">
    <property type="entry name" value="arf6 gtpase in complex with a specific effector, jip4"/>
    <property type="match status" value="1"/>
</dbReference>
<dbReference type="Pfam" id="PF16471">
    <property type="entry name" value="JIP_LZII"/>
    <property type="match status" value="1"/>
</dbReference>
<dbReference type="InterPro" id="IPR036322">
    <property type="entry name" value="WD40_repeat_dom_sf"/>
</dbReference>
<proteinExistence type="inferred from homology"/>
<evidence type="ECO:0000259" key="13">
    <source>
        <dbReference type="PROSITE" id="PS51777"/>
    </source>
</evidence>
<dbReference type="GO" id="GO:0008432">
    <property type="term" value="F:JUN kinase binding"/>
    <property type="evidence" value="ECO:0007669"/>
    <property type="project" value="TreeGrafter"/>
</dbReference>
<feature type="domain" description="RH1" evidence="12">
    <location>
        <begin position="9"/>
        <end position="97"/>
    </location>
</feature>
<dbReference type="Gene3D" id="1.20.58.1770">
    <property type="match status" value="1"/>
</dbReference>
<evidence type="ECO:0000256" key="1">
    <source>
        <dbReference type="ARBA" id="ARBA00004556"/>
    </source>
</evidence>
<feature type="compositionally biased region" description="Basic and acidic residues" evidence="11">
    <location>
        <begin position="526"/>
        <end position="541"/>
    </location>
</feature>
<evidence type="ECO:0000256" key="7">
    <source>
        <dbReference type="ARBA" id="ARBA00064055"/>
    </source>
</evidence>
<dbReference type="SUPFAM" id="SSF50978">
    <property type="entry name" value="WD40 repeat-like"/>
    <property type="match status" value="1"/>
</dbReference>
<evidence type="ECO:0000256" key="5">
    <source>
        <dbReference type="ARBA" id="ARBA00023054"/>
    </source>
</evidence>
<dbReference type="InterPro" id="IPR034743">
    <property type="entry name" value="RH1"/>
</dbReference>
<accession>A0A7R9G020</accession>
<comment type="similarity">
    <text evidence="2">Belongs to the JIP scaffold family.</text>
</comment>
<feature type="compositionally biased region" description="Basic and acidic residues" evidence="11">
    <location>
        <begin position="857"/>
        <end position="873"/>
    </location>
</feature>
<evidence type="ECO:0000259" key="12">
    <source>
        <dbReference type="PROSITE" id="PS51776"/>
    </source>
</evidence>
<protein>
    <recommendedName>
        <fullName evidence="8">JNK-interacting protein 3</fullName>
    </recommendedName>
    <alternativeName>
        <fullName evidence="9">Protein sunday driver</fullName>
    </alternativeName>
</protein>
<evidence type="ECO:0000256" key="3">
    <source>
        <dbReference type="ARBA" id="ARBA00022490"/>
    </source>
</evidence>
<evidence type="ECO:0000256" key="4">
    <source>
        <dbReference type="ARBA" id="ARBA00022553"/>
    </source>
</evidence>
<dbReference type="EMBL" id="OC001835">
    <property type="protein sequence ID" value="CAD7260769.1"/>
    <property type="molecule type" value="Genomic_DNA"/>
</dbReference>
<comment type="subunit">
    <text evidence="7">Forms homo- and heterooligomeric complexes. Binds the TPR motif-containing C-terminal of kinesin light chain, Klc. Pre-assembled syd scaffolding complexes are then transported as a cargo of kinesin, to the required subcellular location.</text>
</comment>